<evidence type="ECO:0000259" key="14">
    <source>
        <dbReference type="Pfam" id="PF02770"/>
    </source>
</evidence>
<dbReference type="InterPro" id="IPR036250">
    <property type="entry name" value="AcylCo_DH-like_C"/>
</dbReference>
<dbReference type="GO" id="GO:0005737">
    <property type="term" value="C:cytoplasm"/>
    <property type="evidence" value="ECO:0007669"/>
    <property type="project" value="UniProtKB-SubCell"/>
</dbReference>
<dbReference type="GO" id="GO:0050660">
    <property type="term" value="F:flavin adenine dinucleotide binding"/>
    <property type="evidence" value="ECO:0007669"/>
    <property type="project" value="InterPro"/>
</dbReference>
<comment type="pathway">
    <text evidence="7">Sulfur metabolism; dibenzothiophene degradation.</text>
</comment>
<evidence type="ECO:0000256" key="13">
    <source>
        <dbReference type="ARBA" id="ARBA00049456"/>
    </source>
</evidence>
<evidence type="ECO:0000256" key="5">
    <source>
        <dbReference type="ARBA" id="ARBA00023002"/>
    </source>
</evidence>
<proteinExistence type="inferred from homology"/>
<evidence type="ECO:0000256" key="2">
    <source>
        <dbReference type="ARBA" id="ARBA00022630"/>
    </source>
</evidence>
<dbReference type="InterPro" id="IPR013107">
    <property type="entry name" value="Acyl-CoA_DH_C"/>
</dbReference>
<gene>
    <name evidence="17" type="ORF">BFL28_13210</name>
</gene>
<evidence type="ECO:0000259" key="16">
    <source>
        <dbReference type="Pfam" id="PF08028"/>
    </source>
</evidence>
<dbReference type="InterPro" id="IPR037069">
    <property type="entry name" value="AcylCoA_DH/ox_N_sf"/>
</dbReference>
<comment type="subcellular location">
    <subcellularLocation>
        <location evidence="1">Cytoplasm</location>
    </subcellularLocation>
</comment>
<dbReference type="AlphaFoldDB" id="A0A1E3LYT0"/>
<keyword evidence="6" id="KW-0503">Monooxygenase</keyword>
<comment type="catalytic activity">
    <reaction evidence="12">
        <text>dibenzothiophene 5-oxide + FMNH2 + O2 = dibenzothiophene 5,5-dioxide + FMN + H2O + H(+)</text>
        <dbReference type="Rhea" id="RHEA:49080"/>
        <dbReference type="ChEBI" id="CHEBI:15377"/>
        <dbReference type="ChEBI" id="CHEBI:15378"/>
        <dbReference type="ChEBI" id="CHEBI:15379"/>
        <dbReference type="ChEBI" id="CHEBI:23683"/>
        <dbReference type="ChEBI" id="CHEBI:57618"/>
        <dbReference type="ChEBI" id="CHEBI:58210"/>
        <dbReference type="ChEBI" id="CHEBI:90356"/>
    </reaction>
</comment>
<dbReference type="Gene3D" id="2.40.110.10">
    <property type="entry name" value="Butyryl-CoA Dehydrogenase, subunit A, domain 2"/>
    <property type="match status" value="1"/>
</dbReference>
<dbReference type="EC" id="1.14.14.21" evidence="9"/>
<evidence type="ECO:0000256" key="3">
    <source>
        <dbReference type="ARBA" id="ARBA00022643"/>
    </source>
</evidence>
<evidence type="ECO:0000256" key="11">
    <source>
        <dbReference type="ARBA" id="ARBA00047859"/>
    </source>
</evidence>
<evidence type="ECO:0000313" key="17">
    <source>
        <dbReference type="EMBL" id="ODP38873.1"/>
    </source>
</evidence>
<evidence type="ECO:0000256" key="4">
    <source>
        <dbReference type="ARBA" id="ARBA00022741"/>
    </source>
</evidence>
<dbReference type="SUPFAM" id="SSF47203">
    <property type="entry name" value="Acyl-CoA dehydrogenase C-terminal domain-like"/>
    <property type="match status" value="1"/>
</dbReference>
<dbReference type="NCBIfam" id="TIGR04022">
    <property type="entry name" value="sulfur_SfnB"/>
    <property type="match status" value="1"/>
</dbReference>
<evidence type="ECO:0000256" key="12">
    <source>
        <dbReference type="ARBA" id="ARBA00048445"/>
    </source>
</evidence>
<dbReference type="InterPro" id="IPR009100">
    <property type="entry name" value="AcylCoA_DH/oxidase_NM_dom_sf"/>
</dbReference>
<reference evidence="17 18" key="1">
    <citation type="submission" date="2016-08" db="EMBL/GenBank/DDBJ databases">
        <title>Draft genome of the agarase producing Sphingomonas sp. MCT13.</title>
        <authorList>
            <person name="D'Andrea M.M."/>
            <person name="Rossolini G.M."/>
            <person name="Thaller M.C."/>
        </authorList>
    </citation>
    <scope>NUCLEOTIDE SEQUENCE [LARGE SCALE GENOMIC DNA]</scope>
    <source>
        <strain evidence="17 18">MCT13</strain>
    </source>
</reference>
<dbReference type="GO" id="GO:0004497">
    <property type="term" value="F:monooxygenase activity"/>
    <property type="evidence" value="ECO:0007669"/>
    <property type="project" value="UniProtKB-KW"/>
</dbReference>
<comment type="similarity">
    <text evidence="8">Belongs to the DszC flavin monooxygenase family.</text>
</comment>
<feature type="domain" description="Acyl-CoA dehydrogenase/oxidase N-terminal" evidence="15">
    <location>
        <begin position="35"/>
        <end position="127"/>
    </location>
</feature>
<dbReference type="InterPro" id="IPR013786">
    <property type="entry name" value="AcylCoA_DH/ox_N"/>
</dbReference>
<feature type="domain" description="Acyl-CoA dehydrogenase C-terminal" evidence="16">
    <location>
        <begin position="247"/>
        <end position="383"/>
    </location>
</feature>
<evidence type="ECO:0000256" key="7">
    <source>
        <dbReference type="ARBA" id="ARBA00034307"/>
    </source>
</evidence>
<keyword evidence="4" id="KW-0547">Nucleotide-binding</keyword>
<protein>
    <recommendedName>
        <fullName evidence="10">Dibenzothiophene monooxygenase</fullName>
        <ecNumber evidence="9">1.14.14.21</ecNumber>
    </recommendedName>
</protein>
<dbReference type="STRING" id="1888892.BFL28_13210"/>
<dbReference type="Gene3D" id="1.20.140.10">
    <property type="entry name" value="Butyryl-CoA Dehydrogenase, subunit A, domain 3"/>
    <property type="match status" value="1"/>
</dbReference>
<dbReference type="PIRSF" id="PIRSF016578">
    <property type="entry name" value="HsaA"/>
    <property type="match status" value="1"/>
</dbReference>
<dbReference type="InterPro" id="IPR006091">
    <property type="entry name" value="Acyl-CoA_Oxase/DH_mid-dom"/>
</dbReference>
<keyword evidence="2" id="KW-0285">Flavoprotein</keyword>
<evidence type="ECO:0000256" key="9">
    <source>
        <dbReference type="ARBA" id="ARBA00034328"/>
    </source>
</evidence>
<organism evidence="17 18">
    <name type="scientific">Sphingomonas turrisvirgatae</name>
    <dbReference type="NCBI Taxonomy" id="1888892"/>
    <lineage>
        <taxon>Bacteria</taxon>
        <taxon>Pseudomonadati</taxon>
        <taxon>Pseudomonadota</taxon>
        <taxon>Alphaproteobacteria</taxon>
        <taxon>Sphingomonadales</taxon>
        <taxon>Sphingomonadaceae</taxon>
        <taxon>Sphingomonas</taxon>
    </lineage>
</organism>
<dbReference type="InterPro" id="IPR046373">
    <property type="entry name" value="Acyl-CoA_Oxase/DH_mid-dom_sf"/>
</dbReference>
<evidence type="ECO:0000256" key="6">
    <source>
        <dbReference type="ARBA" id="ARBA00023033"/>
    </source>
</evidence>
<keyword evidence="5" id="KW-0560">Oxidoreductase</keyword>
<evidence type="ECO:0000256" key="8">
    <source>
        <dbReference type="ARBA" id="ARBA00034317"/>
    </source>
</evidence>
<sequence>MSGAASMRKPKNVRARQLRSNVEAIAAAHELAALLADGAIARDRDQLVPKAEMEALSRSGLLAITVPASHGGADVSFATVAEVFRILSAADPAIGQIPQNHFVCVNVLREAGTPEQQAFFFAEVLRGARFGNAQAERGTASTMHIATALRQAGDGYRLNGTKYYCTGALTANWIPVAALDPEDRSVFVYVPRDAEGVEVLTDWDPIGQRVTFSGTVHLRDVAVTPDLVVEQWRSLSKPGLNHAFLTLMHAAIDVGIARDAFGDLVRELRGRTRPRHGAAVTNGTEDPYVLADVGRFAARLAALEAGLSAAADKLDVAVQAGLDARNTGEALVAASGIKGLAEEISIAISSELFALLGASSTERGRALDRHWRNARTHTVHDANHWRFRIVANWRVNGALPLPLGRRRAGG</sequence>
<dbReference type="Proteomes" id="UP000094487">
    <property type="component" value="Unassembled WGS sequence"/>
</dbReference>
<keyword evidence="3" id="KW-0288">FMN</keyword>
<dbReference type="EMBL" id="MDDS01000011">
    <property type="protein sequence ID" value="ODP38873.1"/>
    <property type="molecule type" value="Genomic_DNA"/>
</dbReference>
<name>A0A1E3LYT0_9SPHN</name>
<evidence type="ECO:0000256" key="1">
    <source>
        <dbReference type="ARBA" id="ARBA00004496"/>
    </source>
</evidence>
<feature type="domain" description="Acyl-CoA oxidase/dehydrogenase middle" evidence="14">
    <location>
        <begin position="141"/>
        <end position="221"/>
    </location>
</feature>
<keyword evidence="18" id="KW-1185">Reference proteome</keyword>
<accession>A0A1E3LYT0</accession>
<dbReference type="Gene3D" id="1.10.540.10">
    <property type="entry name" value="Acyl-CoA dehydrogenase/oxidase, N-terminal domain"/>
    <property type="match status" value="1"/>
</dbReference>
<evidence type="ECO:0000259" key="15">
    <source>
        <dbReference type="Pfam" id="PF02771"/>
    </source>
</evidence>
<dbReference type="SUPFAM" id="SSF56645">
    <property type="entry name" value="Acyl-CoA dehydrogenase NM domain-like"/>
    <property type="match status" value="1"/>
</dbReference>
<dbReference type="GO" id="GO:0008470">
    <property type="term" value="F:3-methylbutanoyl-CoA dehydrogenase activity"/>
    <property type="evidence" value="ECO:0007669"/>
    <property type="project" value="TreeGrafter"/>
</dbReference>
<comment type="catalytic activity">
    <reaction evidence="13">
        <text>dibenzothiophene + 2 FMNH2 + 2 O2 = dibenzothiophene 5,5-dioxide + 2 FMN + 2 H2O + 2 H(+)</text>
        <dbReference type="Rhea" id="RHEA:49072"/>
        <dbReference type="ChEBI" id="CHEBI:15377"/>
        <dbReference type="ChEBI" id="CHEBI:15378"/>
        <dbReference type="ChEBI" id="CHEBI:15379"/>
        <dbReference type="ChEBI" id="CHEBI:23681"/>
        <dbReference type="ChEBI" id="CHEBI:57618"/>
        <dbReference type="ChEBI" id="CHEBI:58210"/>
        <dbReference type="ChEBI" id="CHEBI:90356"/>
        <dbReference type="EC" id="1.14.14.21"/>
    </reaction>
</comment>
<dbReference type="Pfam" id="PF02770">
    <property type="entry name" value="Acyl-CoA_dh_M"/>
    <property type="match status" value="1"/>
</dbReference>
<comment type="caution">
    <text evidence="17">The sequence shown here is derived from an EMBL/GenBank/DDBJ whole genome shotgun (WGS) entry which is preliminary data.</text>
</comment>
<dbReference type="PANTHER" id="PTHR43884">
    <property type="entry name" value="ACYL-COA DEHYDROGENASE"/>
    <property type="match status" value="1"/>
</dbReference>
<evidence type="ECO:0000313" key="18">
    <source>
        <dbReference type="Proteomes" id="UP000094487"/>
    </source>
</evidence>
<comment type="catalytic activity">
    <reaction evidence="11">
        <text>dibenzothiophene + FMNH2 + O2 = dibenzothiophene 5-oxide + FMN + H2O + H(+)</text>
        <dbReference type="Rhea" id="RHEA:49076"/>
        <dbReference type="ChEBI" id="CHEBI:15377"/>
        <dbReference type="ChEBI" id="CHEBI:15378"/>
        <dbReference type="ChEBI" id="CHEBI:15379"/>
        <dbReference type="ChEBI" id="CHEBI:23681"/>
        <dbReference type="ChEBI" id="CHEBI:23683"/>
        <dbReference type="ChEBI" id="CHEBI:57618"/>
        <dbReference type="ChEBI" id="CHEBI:58210"/>
    </reaction>
</comment>
<dbReference type="Pfam" id="PF02771">
    <property type="entry name" value="Acyl-CoA_dh_N"/>
    <property type="match status" value="1"/>
</dbReference>
<dbReference type="PANTHER" id="PTHR43884:SF12">
    <property type="entry name" value="ISOVALERYL-COA DEHYDROGENASE, MITOCHONDRIAL-RELATED"/>
    <property type="match status" value="1"/>
</dbReference>
<dbReference type="GO" id="GO:0006552">
    <property type="term" value="P:L-leucine catabolic process"/>
    <property type="evidence" value="ECO:0007669"/>
    <property type="project" value="TreeGrafter"/>
</dbReference>
<dbReference type="Pfam" id="PF08028">
    <property type="entry name" value="Acyl-CoA_dh_2"/>
    <property type="match status" value="1"/>
</dbReference>
<dbReference type="InterPro" id="IPR023922">
    <property type="entry name" value="S04_starv_induced_SfnB"/>
</dbReference>
<evidence type="ECO:0000256" key="10">
    <source>
        <dbReference type="ARBA" id="ARBA00034345"/>
    </source>
</evidence>